<name>E6LFE7_ENTI1</name>
<dbReference type="HOGENOM" id="CLU_114070_0_1_9"/>
<dbReference type="AlphaFoldDB" id="E6LFE7"/>
<dbReference type="InterPro" id="IPR041401">
    <property type="entry name" value="TseB-like_dom"/>
</dbReference>
<feature type="domain" description="Cell wall elongation regulator TseB-like" evidence="1">
    <location>
        <begin position="26"/>
        <end position="70"/>
    </location>
</feature>
<keyword evidence="3" id="KW-1185">Reference proteome</keyword>
<evidence type="ECO:0000313" key="2">
    <source>
        <dbReference type="EMBL" id="EFU74087.1"/>
    </source>
</evidence>
<evidence type="ECO:0000313" key="3">
    <source>
        <dbReference type="Proteomes" id="UP000010296"/>
    </source>
</evidence>
<organism evidence="2 3">
    <name type="scientific">Enterococcus italicus (strain DSM 15952 / CCUG 50447 / LMG 22039 / TP 1.5)</name>
    <dbReference type="NCBI Taxonomy" id="888064"/>
    <lineage>
        <taxon>Bacteria</taxon>
        <taxon>Bacillati</taxon>
        <taxon>Bacillota</taxon>
        <taxon>Bacilli</taxon>
        <taxon>Lactobacillales</taxon>
        <taxon>Enterococcaceae</taxon>
        <taxon>Enterococcus</taxon>
    </lineage>
</organism>
<protein>
    <recommendedName>
        <fullName evidence="1">Cell wall elongation regulator TseB-like domain-containing protein</fullName>
    </recommendedName>
</protein>
<dbReference type="Gene3D" id="3.10.450.40">
    <property type="match status" value="2"/>
</dbReference>
<dbReference type="Proteomes" id="UP000010296">
    <property type="component" value="Unassembled WGS sequence"/>
</dbReference>
<gene>
    <name evidence="2" type="ORF">HMPREF9088_1087</name>
</gene>
<dbReference type="STRING" id="888064.HMPREF9088_1087"/>
<dbReference type="eggNOG" id="COG5353">
    <property type="taxonomic scope" value="Bacteria"/>
</dbReference>
<reference evidence="2 3" key="1">
    <citation type="submission" date="2010-12" db="EMBL/GenBank/DDBJ databases">
        <authorList>
            <person name="Muzny D."/>
            <person name="Qin X."/>
            <person name="Deng J."/>
            <person name="Jiang H."/>
            <person name="Liu Y."/>
            <person name="Qu J."/>
            <person name="Song X.-Z."/>
            <person name="Zhang L."/>
            <person name="Thornton R."/>
            <person name="Coyle M."/>
            <person name="Francisco L."/>
            <person name="Jackson L."/>
            <person name="Javaid M."/>
            <person name="Korchina V."/>
            <person name="Kovar C."/>
            <person name="Mata R."/>
            <person name="Mathew T."/>
            <person name="Ngo R."/>
            <person name="Nguyen L."/>
            <person name="Nguyen N."/>
            <person name="Okwuonu G."/>
            <person name="Ongeri F."/>
            <person name="Pham C."/>
            <person name="Simmons D."/>
            <person name="Wilczek-Boney K."/>
            <person name="Hale W."/>
            <person name="Jakkamsetti A."/>
            <person name="Pham P."/>
            <person name="Ruth R."/>
            <person name="San Lucas F."/>
            <person name="Warren J."/>
            <person name="Zhang J."/>
            <person name="Zhao Z."/>
            <person name="Zhou C."/>
            <person name="Zhu D."/>
            <person name="Lee S."/>
            <person name="Bess C."/>
            <person name="Blankenburg K."/>
            <person name="Forbes L."/>
            <person name="Fu Q."/>
            <person name="Gubbala S."/>
            <person name="Hirani K."/>
            <person name="Jayaseelan J.C."/>
            <person name="Lara F."/>
            <person name="Munidasa M."/>
            <person name="Palculict T."/>
            <person name="Patil S."/>
            <person name="Pu L.-L."/>
            <person name="Saada N."/>
            <person name="Tang L."/>
            <person name="Weissenberger G."/>
            <person name="Zhu Y."/>
            <person name="Hemphill L."/>
            <person name="Shang Y."/>
            <person name="Youmans B."/>
            <person name="Ayvaz T."/>
            <person name="Ross M."/>
            <person name="Santibanez J."/>
            <person name="Aqrawi P."/>
            <person name="Gross S."/>
            <person name="Joshi V."/>
            <person name="Fowler G."/>
            <person name="Nazareth L."/>
            <person name="Reid J."/>
            <person name="Worley K."/>
            <person name="Petrosino J."/>
            <person name="Highlander S."/>
            <person name="Gibbs R."/>
        </authorList>
    </citation>
    <scope>NUCLEOTIDE SEQUENCE [LARGE SCALE GENOMIC DNA]</scope>
    <source>
        <strain evidence="3">DSM 15952 / CCUG 50447 / LMG 22039 / TP 1.5</strain>
    </source>
</reference>
<sequence length="145" mass="16268">MLLSISALFSVTYFKATQPMKQAKKEATALAEKYGDVTQVDAFYRYTRNGTYYAIFGENKNDQSVIVLIPSSGKNVQVLNQSDGLSMQQAKAVVAKTAPKDTFERASLGMNEKQIVWEIVTKDESNQYHYYLVQFSDGKLVSEIS</sequence>
<proteinExistence type="predicted"/>
<dbReference type="EMBL" id="AEPV01000038">
    <property type="protein sequence ID" value="EFU74087.1"/>
    <property type="molecule type" value="Genomic_DNA"/>
</dbReference>
<accession>E6LFE7</accession>
<comment type="caution">
    <text evidence="2">The sequence shown here is derived from an EMBL/GenBank/DDBJ whole genome shotgun (WGS) entry which is preliminary data.</text>
</comment>
<dbReference type="SUPFAM" id="SSF54403">
    <property type="entry name" value="Cystatin/monellin"/>
    <property type="match status" value="2"/>
</dbReference>
<dbReference type="Pfam" id="PF17881">
    <property type="entry name" value="TseB"/>
    <property type="match status" value="1"/>
</dbReference>
<dbReference type="InterPro" id="IPR046350">
    <property type="entry name" value="Cystatin_sf"/>
</dbReference>
<evidence type="ECO:0000259" key="1">
    <source>
        <dbReference type="Pfam" id="PF17881"/>
    </source>
</evidence>